<dbReference type="SMART" id="SM00278">
    <property type="entry name" value="HhH1"/>
    <property type="match status" value="2"/>
</dbReference>
<proteinExistence type="predicted"/>
<sequence>MFKSKHEMIMFLKKWQLYIIASIIVISIIFYITLHNSVSQRDEYDSNTIKYSQNKRMKDEYSADNQPNAIDHKKGTSSDDNKTDQQDNQTIYVDLKGAVKKTGVYKMNSASRINDLITKAKLLKDADISQINLSEKLVDQKMIYIPHKNENNSKSESVFNPTNSGVTKSSNPNQSSTNNKVNLNTSSESELLNVPVIGPTKVKEIISYREKTGTFQNVEDLKKIKGIGEKTFEKIKEYFTV</sequence>
<comment type="caution">
    <text evidence="4">The sequence shown here is derived from an EMBL/GenBank/DDBJ whole genome shotgun (WGS) entry which is preliminary data.</text>
</comment>
<reference evidence="5" key="3">
    <citation type="submission" date="2018-03" db="EMBL/GenBank/DDBJ databases">
        <authorList>
            <person name="Naushad S."/>
        </authorList>
    </citation>
    <scope>NUCLEOTIDE SEQUENCE</scope>
    <source>
        <strain evidence="5">SNUC 1409</strain>
    </source>
</reference>
<dbReference type="AlphaFoldDB" id="A0A2K4DJL5"/>
<accession>A0A2K4DJL5</accession>
<dbReference type="Gene3D" id="3.10.560.10">
    <property type="entry name" value="Outer membrane lipoprotein wza domain like"/>
    <property type="match status" value="1"/>
</dbReference>
<dbReference type="InterPro" id="IPR003583">
    <property type="entry name" value="Hlx-hairpin-Hlx_DNA-bd_motif"/>
</dbReference>
<gene>
    <name evidence="5" type="ORF">BUY47_01200</name>
    <name evidence="4" type="ORF">BUY48_10695</name>
</gene>
<dbReference type="GO" id="GO:0015628">
    <property type="term" value="P:protein secretion by the type II secretion system"/>
    <property type="evidence" value="ECO:0007669"/>
    <property type="project" value="TreeGrafter"/>
</dbReference>
<dbReference type="NCBIfam" id="TIGR00426">
    <property type="entry name" value="competence protein ComEA helix-hairpin-helix repeat region"/>
    <property type="match status" value="1"/>
</dbReference>
<feature type="compositionally biased region" description="Basic and acidic residues" evidence="1">
    <location>
        <begin position="70"/>
        <end position="85"/>
    </location>
</feature>
<dbReference type="RefSeq" id="WP_103167091.1">
    <property type="nucleotide sequence ID" value="NZ_JAHCOZ010000003.1"/>
</dbReference>
<dbReference type="SUPFAM" id="SSF47781">
    <property type="entry name" value="RuvA domain 2-like"/>
    <property type="match status" value="1"/>
</dbReference>
<feature type="region of interest" description="Disordered" evidence="1">
    <location>
        <begin position="148"/>
        <end position="184"/>
    </location>
</feature>
<evidence type="ECO:0000256" key="2">
    <source>
        <dbReference type="SAM" id="Phobius"/>
    </source>
</evidence>
<dbReference type="EMBL" id="PYZH01000101">
    <property type="protein sequence ID" value="PTF11197.1"/>
    <property type="molecule type" value="Genomic_DNA"/>
</dbReference>
<dbReference type="EMBL" id="PYZI01000001">
    <property type="protein sequence ID" value="PTF15421.1"/>
    <property type="molecule type" value="Genomic_DNA"/>
</dbReference>
<feature type="domain" description="Helix-hairpin-helix DNA-binding motif class 1" evidence="3">
    <location>
        <begin position="219"/>
        <end position="238"/>
    </location>
</feature>
<dbReference type="GO" id="GO:0006281">
    <property type="term" value="P:DNA repair"/>
    <property type="evidence" value="ECO:0007669"/>
    <property type="project" value="InterPro"/>
</dbReference>
<dbReference type="Gene3D" id="1.10.150.310">
    <property type="entry name" value="Tex RuvX-like domain-like"/>
    <property type="match status" value="1"/>
</dbReference>
<feature type="region of interest" description="Disordered" evidence="1">
    <location>
        <begin position="55"/>
        <end position="89"/>
    </location>
</feature>
<feature type="transmembrane region" description="Helical" evidence="2">
    <location>
        <begin position="15"/>
        <end position="34"/>
    </location>
</feature>
<evidence type="ECO:0000313" key="7">
    <source>
        <dbReference type="Proteomes" id="UP000243350"/>
    </source>
</evidence>
<feature type="compositionally biased region" description="Polar residues" evidence="1">
    <location>
        <begin position="154"/>
        <end position="184"/>
    </location>
</feature>
<reference evidence="6 7" key="1">
    <citation type="journal article" date="2016" name="Front. Microbiol.">
        <title>Comprehensive Phylogenetic Analysis of Bovine Non-aureus Staphylococci Species Based on Whole-Genome Sequencing.</title>
        <authorList>
            <person name="Naushad S."/>
            <person name="Barkema H.W."/>
            <person name="Luby C."/>
            <person name="Condas L.A."/>
            <person name="Nobrega D.B."/>
            <person name="Carson D.A."/>
            <person name="De Buck J."/>
        </authorList>
    </citation>
    <scope>NUCLEOTIDE SEQUENCE [LARGE SCALE GENOMIC DNA]</scope>
    <source>
        <strain evidence="5 6">SNUC 1409</strain>
        <strain evidence="4 7">SNUC 4143</strain>
    </source>
</reference>
<name>A0A2K4DJL5_9STAP</name>
<keyword evidence="2" id="KW-0472">Membrane</keyword>
<organism evidence="4 7">
    <name type="scientific">Staphylococcus devriesei</name>
    <dbReference type="NCBI Taxonomy" id="586733"/>
    <lineage>
        <taxon>Bacteria</taxon>
        <taxon>Bacillati</taxon>
        <taxon>Bacillota</taxon>
        <taxon>Bacilli</taxon>
        <taxon>Bacillales</taxon>
        <taxon>Staphylococcaceae</taxon>
        <taxon>Staphylococcus</taxon>
    </lineage>
</organism>
<dbReference type="Proteomes" id="UP000242088">
    <property type="component" value="Unassembled WGS sequence"/>
</dbReference>
<dbReference type="Pfam" id="PF12836">
    <property type="entry name" value="HHH_3"/>
    <property type="match status" value="1"/>
</dbReference>
<feature type="domain" description="Helix-hairpin-helix DNA-binding motif class 1" evidence="3">
    <location>
        <begin position="189"/>
        <end position="208"/>
    </location>
</feature>
<keyword evidence="6" id="KW-1185">Reference proteome</keyword>
<evidence type="ECO:0000256" key="1">
    <source>
        <dbReference type="SAM" id="MobiDB-lite"/>
    </source>
</evidence>
<evidence type="ECO:0000313" key="4">
    <source>
        <dbReference type="EMBL" id="PTF11197.1"/>
    </source>
</evidence>
<dbReference type="InterPro" id="IPR004509">
    <property type="entry name" value="Competence_ComEA_HhH"/>
</dbReference>
<dbReference type="PANTHER" id="PTHR21180">
    <property type="entry name" value="ENDONUCLEASE/EXONUCLEASE/PHOSPHATASE FAMILY DOMAIN-CONTAINING PROTEIN 1"/>
    <property type="match status" value="1"/>
</dbReference>
<evidence type="ECO:0000313" key="6">
    <source>
        <dbReference type="Proteomes" id="UP000242088"/>
    </source>
</evidence>
<dbReference type="InterPro" id="IPR010994">
    <property type="entry name" value="RuvA_2-like"/>
</dbReference>
<reference evidence="4" key="2">
    <citation type="submission" date="2018-03" db="EMBL/GenBank/DDBJ databases">
        <authorList>
            <person name="Keele B.F."/>
        </authorList>
    </citation>
    <scope>NUCLEOTIDE SEQUENCE</scope>
    <source>
        <strain evidence="4">SNUC 4143</strain>
    </source>
</reference>
<keyword evidence="2" id="KW-0812">Transmembrane</keyword>
<dbReference type="Proteomes" id="UP000243350">
    <property type="component" value="Unassembled WGS sequence"/>
</dbReference>
<dbReference type="InterPro" id="IPR051675">
    <property type="entry name" value="Endo/Exo/Phosphatase_dom_1"/>
</dbReference>
<protein>
    <recommendedName>
        <fullName evidence="3">Helix-hairpin-helix DNA-binding motif class 1 domain-containing protein</fullName>
    </recommendedName>
</protein>
<keyword evidence="2" id="KW-1133">Transmembrane helix</keyword>
<dbReference type="PANTHER" id="PTHR21180:SF32">
    <property type="entry name" value="ENDONUCLEASE_EXONUCLEASE_PHOSPHATASE FAMILY DOMAIN-CONTAINING PROTEIN 1"/>
    <property type="match status" value="1"/>
</dbReference>
<dbReference type="GO" id="GO:0003677">
    <property type="term" value="F:DNA binding"/>
    <property type="evidence" value="ECO:0007669"/>
    <property type="project" value="InterPro"/>
</dbReference>
<evidence type="ECO:0000259" key="3">
    <source>
        <dbReference type="SMART" id="SM00278"/>
    </source>
</evidence>
<evidence type="ECO:0000313" key="5">
    <source>
        <dbReference type="EMBL" id="PTF15421.1"/>
    </source>
</evidence>
<dbReference type="GO" id="GO:0015627">
    <property type="term" value="C:type II protein secretion system complex"/>
    <property type="evidence" value="ECO:0007669"/>
    <property type="project" value="TreeGrafter"/>
</dbReference>